<evidence type="ECO:0000256" key="1">
    <source>
        <dbReference type="SAM" id="MobiDB-lite"/>
    </source>
</evidence>
<keyword evidence="3" id="KW-0238">DNA-binding</keyword>
<evidence type="ECO:0000313" key="3">
    <source>
        <dbReference type="EMBL" id="SHN22851.1"/>
    </source>
</evidence>
<dbReference type="Pfam" id="PF13443">
    <property type="entry name" value="HTH_26"/>
    <property type="match status" value="1"/>
</dbReference>
<protein>
    <submittedName>
        <fullName evidence="3">DNA-binding transcriptional regulator, XRE family</fullName>
    </submittedName>
</protein>
<evidence type="ECO:0000313" key="4">
    <source>
        <dbReference type="Proteomes" id="UP000184111"/>
    </source>
</evidence>
<feature type="region of interest" description="Disordered" evidence="1">
    <location>
        <begin position="77"/>
        <end position="106"/>
    </location>
</feature>
<dbReference type="Gene3D" id="1.10.260.40">
    <property type="entry name" value="lambda repressor-like DNA-binding domains"/>
    <property type="match status" value="1"/>
</dbReference>
<keyword evidence="4" id="KW-1185">Reference proteome</keyword>
<proteinExistence type="predicted"/>
<dbReference type="RefSeq" id="WP_073502039.1">
    <property type="nucleotide sequence ID" value="NZ_FRBI01000027.1"/>
</dbReference>
<feature type="domain" description="HTH cro/C1-type" evidence="2">
    <location>
        <begin position="4"/>
        <end position="72"/>
    </location>
</feature>
<dbReference type="OrthoDB" id="3626437at2"/>
<dbReference type="GO" id="GO:0003677">
    <property type="term" value="F:DNA binding"/>
    <property type="evidence" value="ECO:0007669"/>
    <property type="project" value="UniProtKB-KW"/>
</dbReference>
<accession>A0A1M7PYT2</accession>
<dbReference type="AlphaFoldDB" id="A0A1M7PYT2"/>
<sequence>MQWNLRMKAAERGIWKSTEMRRLLAEAGVEISAGKMSQLWTGTPNVVRLDELDVICAILDCDPSALLIREPDKVAAKRPTEQQAATAHSIAPVAPRFGPNRSAPPL</sequence>
<dbReference type="EMBL" id="FRBI01000027">
    <property type="protein sequence ID" value="SHN22851.1"/>
    <property type="molecule type" value="Genomic_DNA"/>
</dbReference>
<dbReference type="InterPro" id="IPR010982">
    <property type="entry name" value="Lambda_DNA-bd_dom_sf"/>
</dbReference>
<name>A0A1M7PYT2_9ACTN</name>
<gene>
    <name evidence="3" type="ORF">SAMN05216499_12746</name>
</gene>
<organism evidence="3 4">
    <name type="scientific">Actinacidiphila paucisporea</name>
    <dbReference type="NCBI Taxonomy" id="310782"/>
    <lineage>
        <taxon>Bacteria</taxon>
        <taxon>Bacillati</taxon>
        <taxon>Actinomycetota</taxon>
        <taxon>Actinomycetes</taxon>
        <taxon>Kitasatosporales</taxon>
        <taxon>Streptomycetaceae</taxon>
        <taxon>Actinacidiphila</taxon>
    </lineage>
</organism>
<dbReference type="Proteomes" id="UP000184111">
    <property type="component" value="Unassembled WGS sequence"/>
</dbReference>
<dbReference type="InterPro" id="IPR001387">
    <property type="entry name" value="Cro/C1-type_HTH"/>
</dbReference>
<evidence type="ECO:0000259" key="2">
    <source>
        <dbReference type="Pfam" id="PF13443"/>
    </source>
</evidence>
<reference evidence="3 4" key="1">
    <citation type="submission" date="2016-11" db="EMBL/GenBank/DDBJ databases">
        <authorList>
            <person name="Jaros S."/>
            <person name="Januszkiewicz K."/>
            <person name="Wedrychowicz H."/>
        </authorList>
    </citation>
    <scope>NUCLEOTIDE SEQUENCE [LARGE SCALE GENOMIC DNA]</scope>
    <source>
        <strain evidence="3 4">CGMCC 4.2025</strain>
    </source>
</reference>
<dbReference type="STRING" id="310782.SAMN05216499_12746"/>